<feature type="chain" id="PRO_5041960400" description="Ig-like domain-containing protein" evidence="5">
    <location>
        <begin position="27"/>
        <end position="335"/>
    </location>
</feature>
<dbReference type="SUPFAM" id="SSF48726">
    <property type="entry name" value="Immunoglobulin"/>
    <property type="match status" value="3"/>
</dbReference>
<dbReference type="GO" id="GO:0050852">
    <property type="term" value="P:T cell receptor signaling pathway"/>
    <property type="evidence" value="ECO:0007669"/>
    <property type="project" value="TreeGrafter"/>
</dbReference>
<evidence type="ECO:0000256" key="3">
    <source>
        <dbReference type="ARBA" id="ARBA00023319"/>
    </source>
</evidence>
<dbReference type="GO" id="GO:0005102">
    <property type="term" value="F:signaling receptor binding"/>
    <property type="evidence" value="ECO:0007669"/>
    <property type="project" value="TreeGrafter"/>
</dbReference>
<dbReference type="EMBL" id="JAINUG010000831">
    <property type="protein sequence ID" value="KAJ8361917.1"/>
    <property type="molecule type" value="Genomic_DNA"/>
</dbReference>
<dbReference type="InterPro" id="IPR050504">
    <property type="entry name" value="IgSF_BTN/MOG"/>
</dbReference>
<evidence type="ECO:0000256" key="4">
    <source>
        <dbReference type="SAM" id="Phobius"/>
    </source>
</evidence>
<keyword evidence="5" id="KW-0732">Signal</keyword>
<comment type="subcellular location">
    <subcellularLocation>
        <location evidence="1">Membrane</location>
    </subcellularLocation>
</comment>
<dbReference type="InterPro" id="IPR003599">
    <property type="entry name" value="Ig_sub"/>
</dbReference>
<sequence length="335" mass="35659">MACIYTNNVSLCPSVWLCMLTAFAVALTAATIGDFSVSVPSVPVSVWLGDSVTLPCSVTPPMDISPLEVGCLRNVTVADSGVYGCYVNSGRWYDTGSISLQVTKLGSIPVLSVHPGVAGQQVNVSCVSDGWSPKPSLIWRNREGRELKDQQGLFYSTDPQGLVTVSSWLLFSPSDSGWLSCTVSLSGGDSRESRVAPHTPGTELGSIPVLSVHPGVAGQQVNVSCVSDGWSSKPSLIWRNREGRELKDQQGLFYSTDPQGLVTVSGWLLFSPSDSGWLSCTVSLSGGDSRDSRVALHTPGTDESVGWIARFITLLVLSVSAISVVTVLFIRSRKT</sequence>
<gene>
    <name evidence="7" type="ORF">AAFF_G00412340</name>
</gene>
<keyword evidence="4" id="KW-0812">Transmembrane</keyword>
<evidence type="ECO:0000256" key="2">
    <source>
        <dbReference type="ARBA" id="ARBA00023136"/>
    </source>
</evidence>
<feature type="non-terminal residue" evidence="7">
    <location>
        <position position="1"/>
    </location>
</feature>
<dbReference type="SMART" id="SM00409">
    <property type="entry name" value="IG"/>
    <property type="match status" value="3"/>
</dbReference>
<dbReference type="AlphaFoldDB" id="A0AAD7R414"/>
<dbReference type="GO" id="GO:0009897">
    <property type="term" value="C:external side of plasma membrane"/>
    <property type="evidence" value="ECO:0007669"/>
    <property type="project" value="TreeGrafter"/>
</dbReference>
<keyword evidence="3" id="KW-0393">Immunoglobulin domain</keyword>
<dbReference type="Gene3D" id="2.60.40.10">
    <property type="entry name" value="Immunoglobulins"/>
    <property type="match status" value="4"/>
</dbReference>
<name>A0AAD7R414_9TELE</name>
<reference evidence="7" key="1">
    <citation type="journal article" date="2023" name="Science">
        <title>Genome structures resolve the early diversification of teleost fishes.</title>
        <authorList>
            <person name="Parey E."/>
            <person name="Louis A."/>
            <person name="Montfort J."/>
            <person name="Bouchez O."/>
            <person name="Roques C."/>
            <person name="Iampietro C."/>
            <person name="Lluch J."/>
            <person name="Castinel A."/>
            <person name="Donnadieu C."/>
            <person name="Desvignes T."/>
            <person name="Floi Bucao C."/>
            <person name="Jouanno E."/>
            <person name="Wen M."/>
            <person name="Mejri S."/>
            <person name="Dirks R."/>
            <person name="Jansen H."/>
            <person name="Henkel C."/>
            <person name="Chen W.J."/>
            <person name="Zahm M."/>
            <person name="Cabau C."/>
            <person name="Klopp C."/>
            <person name="Thompson A.W."/>
            <person name="Robinson-Rechavi M."/>
            <person name="Braasch I."/>
            <person name="Lecointre G."/>
            <person name="Bobe J."/>
            <person name="Postlethwait J.H."/>
            <person name="Berthelot C."/>
            <person name="Roest Crollius H."/>
            <person name="Guiguen Y."/>
        </authorList>
    </citation>
    <scope>NUCLEOTIDE SEQUENCE</scope>
    <source>
        <strain evidence="7">NC1722</strain>
    </source>
</reference>
<keyword evidence="2 4" id="KW-0472">Membrane</keyword>
<evidence type="ECO:0000256" key="1">
    <source>
        <dbReference type="ARBA" id="ARBA00004370"/>
    </source>
</evidence>
<dbReference type="InterPro" id="IPR013783">
    <property type="entry name" value="Ig-like_fold"/>
</dbReference>
<dbReference type="InterPro" id="IPR007110">
    <property type="entry name" value="Ig-like_dom"/>
</dbReference>
<dbReference type="GO" id="GO:0001817">
    <property type="term" value="P:regulation of cytokine production"/>
    <property type="evidence" value="ECO:0007669"/>
    <property type="project" value="TreeGrafter"/>
</dbReference>
<proteinExistence type="predicted"/>
<feature type="signal peptide" evidence="5">
    <location>
        <begin position="1"/>
        <end position="26"/>
    </location>
</feature>
<dbReference type="InterPro" id="IPR053896">
    <property type="entry name" value="BTN3A2-like_Ig-C"/>
</dbReference>
<evidence type="ECO:0000313" key="8">
    <source>
        <dbReference type="Proteomes" id="UP001221898"/>
    </source>
</evidence>
<feature type="domain" description="Ig-like" evidence="6">
    <location>
        <begin position="109"/>
        <end position="196"/>
    </location>
</feature>
<dbReference type="Pfam" id="PF22705">
    <property type="entry name" value="C2-set_3"/>
    <property type="match status" value="2"/>
</dbReference>
<dbReference type="Proteomes" id="UP001221898">
    <property type="component" value="Unassembled WGS sequence"/>
</dbReference>
<feature type="transmembrane region" description="Helical" evidence="4">
    <location>
        <begin position="307"/>
        <end position="330"/>
    </location>
</feature>
<evidence type="ECO:0000259" key="6">
    <source>
        <dbReference type="PROSITE" id="PS50835"/>
    </source>
</evidence>
<keyword evidence="4" id="KW-1133">Transmembrane helix</keyword>
<evidence type="ECO:0000313" key="7">
    <source>
        <dbReference type="EMBL" id="KAJ8361917.1"/>
    </source>
</evidence>
<evidence type="ECO:0000256" key="5">
    <source>
        <dbReference type="SAM" id="SignalP"/>
    </source>
</evidence>
<protein>
    <recommendedName>
        <fullName evidence="6">Ig-like domain-containing protein</fullName>
    </recommendedName>
</protein>
<accession>A0AAD7R414</accession>
<keyword evidence="8" id="KW-1185">Reference proteome</keyword>
<comment type="caution">
    <text evidence="7">The sequence shown here is derived from an EMBL/GenBank/DDBJ whole genome shotgun (WGS) entry which is preliminary data.</text>
</comment>
<dbReference type="InterPro" id="IPR036179">
    <property type="entry name" value="Ig-like_dom_sf"/>
</dbReference>
<organism evidence="7 8">
    <name type="scientific">Aldrovandia affinis</name>
    <dbReference type="NCBI Taxonomy" id="143900"/>
    <lineage>
        <taxon>Eukaryota</taxon>
        <taxon>Metazoa</taxon>
        <taxon>Chordata</taxon>
        <taxon>Craniata</taxon>
        <taxon>Vertebrata</taxon>
        <taxon>Euteleostomi</taxon>
        <taxon>Actinopterygii</taxon>
        <taxon>Neopterygii</taxon>
        <taxon>Teleostei</taxon>
        <taxon>Notacanthiformes</taxon>
        <taxon>Halosauridae</taxon>
        <taxon>Aldrovandia</taxon>
    </lineage>
</organism>
<dbReference type="PROSITE" id="PS50835">
    <property type="entry name" value="IG_LIKE"/>
    <property type="match status" value="2"/>
</dbReference>
<feature type="domain" description="Ig-like" evidence="6">
    <location>
        <begin position="208"/>
        <end position="295"/>
    </location>
</feature>
<dbReference type="PANTHER" id="PTHR24100">
    <property type="entry name" value="BUTYROPHILIN"/>
    <property type="match status" value="1"/>
</dbReference>